<dbReference type="AlphaFoldDB" id="A0A9W6FS22"/>
<gene>
    <name evidence="1" type="ORF">ARHIZOSPH14_25190</name>
</gene>
<dbReference type="RefSeq" id="WP_281885510.1">
    <property type="nucleotide sequence ID" value="NZ_BSDP01000001.1"/>
</dbReference>
<evidence type="ECO:0000313" key="1">
    <source>
        <dbReference type="EMBL" id="GLI28277.1"/>
    </source>
</evidence>
<evidence type="ECO:0000313" key="2">
    <source>
        <dbReference type="Proteomes" id="UP001144396"/>
    </source>
</evidence>
<accession>A0A9W6FS22</accession>
<dbReference type="Proteomes" id="UP001144396">
    <property type="component" value="Unassembled WGS sequence"/>
</dbReference>
<dbReference type="EMBL" id="BSDP01000001">
    <property type="protein sequence ID" value="GLI28277.1"/>
    <property type="molecule type" value="Genomic_DNA"/>
</dbReference>
<keyword evidence="2" id="KW-1185">Reference proteome</keyword>
<organism evidence="1 2">
    <name type="scientific">Agromyces rhizosphaerae</name>
    <dbReference type="NCBI Taxonomy" id="88374"/>
    <lineage>
        <taxon>Bacteria</taxon>
        <taxon>Bacillati</taxon>
        <taxon>Actinomycetota</taxon>
        <taxon>Actinomycetes</taxon>
        <taxon>Micrococcales</taxon>
        <taxon>Microbacteriaceae</taxon>
        <taxon>Agromyces</taxon>
    </lineage>
</organism>
<protein>
    <submittedName>
        <fullName evidence="1">Uncharacterized protein</fullName>
    </submittedName>
</protein>
<reference evidence="1" key="1">
    <citation type="submission" date="2022-12" db="EMBL/GenBank/DDBJ databases">
        <title>Reference genome sequencing for broad-spectrum identification of bacterial and archaeal isolates by mass spectrometry.</title>
        <authorList>
            <person name="Sekiguchi Y."/>
            <person name="Tourlousse D.M."/>
        </authorList>
    </citation>
    <scope>NUCLEOTIDE SEQUENCE</scope>
    <source>
        <strain evidence="1">14</strain>
    </source>
</reference>
<name>A0A9W6FS22_9MICO</name>
<sequence>MTDDPSAALYLRDLGELLKESALSARDDRDETPVGADRAFADGRLMAYHEVVSLMQQQAVAFGIDIGGLSLEDIDPGRDLV</sequence>
<comment type="caution">
    <text evidence="1">The sequence shown here is derived from an EMBL/GenBank/DDBJ whole genome shotgun (WGS) entry which is preliminary data.</text>
</comment>
<proteinExistence type="predicted"/>